<evidence type="ECO:0000259" key="3">
    <source>
        <dbReference type="PROSITE" id="PS50048"/>
    </source>
</evidence>
<dbReference type="InterPro" id="IPR053157">
    <property type="entry name" value="Sterol_Uptake_Regulator"/>
</dbReference>
<gene>
    <name evidence="4" type="ORF">C8A00DRAFT_43351</name>
</gene>
<dbReference type="Pfam" id="PF11951">
    <property type="entry name" value="Fungal_trans_2"/>
    <property type="match status" value="1"/>
</dbReference>
<reference evidence="4" key="2">
    <citation type="submission" date="2023-05" db="EMBL/GenBank/DDBJ databases">
        <authorList>
            <consortium name="Lawrence Berkeley National Laboratory"/>
            <person name="Steindorff A."/>
            <person name="Hensen N."/>
            <person name="Bonometti L."/>
            <person name="Westerberg I."/>
            <person name="Brannstrom I.O."/>
            <person name="Guillou S."/>
            <person name="Cros-Aarteil S."/>
            <person name="Calhoun S."/>
            <person name="Haridas S."/>
            <person name="Kuo A."/>
            <person name="Mondo S."/>
            <person name="Pangilinan J."/>
            <person name="Riley R."/>
            <person name="Labutti K."/>
            <person name="Andreopoulos B."/>
            <person name="Lipzen A."/>
            <person name="Chen C."/>
            <person name="Yanf M."/>
            <person name="Daum C."/>
            <person name="Ng V."/>
            <person name="Clum A."/>
            <person name="Ohm R."/>
            <person name="Martin F."/>
            <person name="Silar P."/>
            <person name="Natvig D."/>
            <person name="Lalanne C."/>
            <person name="Gautier V."/>
            <person name="Ament-Velasquez S.L."/>
            <person name="Kruys A."/>
            <person name="Hutchinson M.I."/>
            <person name="Powell A.J."/>
            <person name="Barry K."/>
            <person name="Miller A.N."/>
            <person name="Grigoriev I.V."/>
            <person name="Debuchy R."/>
            <person name="Gladieux P."/>
            <person name="Thoren M.H."/>
            <person name="Johannesson H."/>
        </authorList>
    </citation>
    <scope>NUCLEOTIDE SEQUENCE</scope>
    <source>
        <strain evidence="4">CBS 538.74</strain>
    </source>
</reference>
<evidence type="ECO:0000313" key="4">
    <source>
        <dbReference type="EMBL" id="KAK4153784.1"/>
    </source>
</evidence>
<protein>
    <recommendedName>
        <fullName evidence="3">Zn(2)-C6 fungal-type domain-containing protein</fullName>
    </recommendedName>
</protein>
<dbReference type="InterPro" id="IPR021858">
    <property type="entry name" value="Fun_TF"/>
</dbReference>
<feature type="compositionally biased region" description="Pro residues" evidence="2">
    <location>
        <begin position="85"/>
        <end position="98"/>
    </location>
</feature>
<dbReference type="SUPFAM" id="SSF57701">
    <property type="entry name" value="Zn2/Cys6 DNA-binding domain"/>
    <property type="match status" value="1"/>
</dbReference>
<feature type="compositionally biased region" description="Low complexity" evidence="2">
    <location>
        <begin position="48"/>
        <end position="65"/>
    </location>
</feature>
<dbReference type="SMART" id="SM00066">
    <property type="entry name" value="GAL4"/>
    <property type="match status" value="1"/>
</dbReference>
<evidence type="ECO:0000313" key="5">
    <source>
        <dbReference type="Proteomes" id="UP001302745"/>
    </source>
</evidence>
<dbReference type="PROSITE" id="PS50048">
    <property type="entry name" value="ZN2_CY6_FUNGAL_2"/>
    <property type="match status" value="1"/>
</dbReference>
<name>A0AAN6VMC2_9PEZI</name>
<dbReference type="GO" id="GO:0001228">
    <property type="term" value="F:DNA-binding transcription activator activity, RNA polymerase II-specific"/>
    <property type="evidence" value="ECO:0007669"/>
    <property type="project" value="TreeGrafter"/>
</dbReference>
<organism evidence="4 5">
    <name type="scientific">Chaetomidium leptoderma</name>
    <dbReference type="NCBI Taxonomy" id="669021"/>
    <lineage>
        <taxon>Eukaryota</taxon>
        <taxon>Fungi</taxon>
        <taxon>Dikarya</taxon>
        <taxon>Ascomycota</taxon>
        <taxon>Pezizomycotina</taxon>
        <taxon>Sordariomycetes</taxon>
        <taxon>Sordariomycetidae</taxon>
        <taxon>Sordariales</taxon>
        <taxon>Chaetomiaceae</taxon>
        <taxon>Chaetomidium</taxon>
    </lineage>
</organism>
<dbReference type="EMBL" id="MU856930">
    <property type="protein sequence ID" value="KAK4153784.1"/>
    <property type="molecule type" value="Genomic_DNA"/>
</dbReference>
<dbReference type="PROSITE" id="PS00463">
    <property type="entry name" value="ZN2_CY6_FUNGAL_1"/>
    <property type="match status" value="1"/>
</dbReference>
<evidence type="ECO:0000256" key="2">
    <source>
        <dbReference type="SAM" id="MobiDB-lite"/>
    </source>
</evidence>
<dbReference type="Pfam" id="PF00172">
    <property type="entry name" value="Zn_clus"/>
    <property type="match status" value="1"/>
</dbReference>
<comment type="caution">
    <text evidence="4">The sequence shown here is derived from an EMBL/GenBank/DDBJ whole genome shotgun (WGS) entry which is preliminary data.</text>
</comment>
<dbReference type="AlphaFoldDB" id="A0AAN6VMC2"/>
<dbReference type="CDD" id="cd00067">
    <property type="entry name" value="GAL4"/>
    <property type="match status" value="1"/>
</dbReference>
<proteinExistence type="predicted"/>
<reference evidence="4" key="1">
    <citation type="journal article" date="2023" name="Mol. Phylogenet. Evol.">
        <title>Genome-scale phylogeny and comparative genomics of the fungal order Sordariales.</title>
        <authorList>
            <person name="Hensen N."/>
            <person name="Bonometti L."/>
            <person name="Westerberg I."/>
            <person name="Brannstrom I.O."/>
            <person name="Guillou S."/>
            <person name="Cros-Aarteil S."/>
            <person name="Calhoun S."/>
            <person name="Haridas S."/>
            <person name="Kuo A."/>
            <person name="Mondo S."/>
            <person name="Pangilinan J."/>
            <person name="Riley R."/>
            <person name="LaButti K."/>
            <person name="Andreopoulos B."/>
            <person name="Lipzen A."/>
            <person name="Chen C."/>
            <person name="Yan M."/>
            <person name="Daum C."/>
            <person name="Ng V."/>
            <person name="Clum A."/>
            <person name="Steindorff A."/>
            <person name="Ohm R.A."/>
            <person name="Martin F."/>
            <person name="Silar P."/>
            <person name="Natvig D.O."/>
            <person name="Lalanne C."/>
            <person name="Gautier V."/>
            <person name="Ament-Velasquez S.L."/>
            <person name="Kruys A."/>
            <person name="Hutchinson M.I."/>
            <person name="Powell A.J."/>
            <person name="Barry K."/>
            <person name="Miller A.N."/>
            <person name="Grigoriev I.V."/>
            <person name="Debuchy R."/>
            <person name="Gladieux P."/>
            <person name="Hiltunen Thoren M."/>
            <person name="Johannesson H."/>
        </authorList>
    </citation>
    <scope>NUCLEOTIDE SEQUENCE</scope>
    <source>
        <strain evidence="4">CBS 538.74</strain>
    </source>
</reference>
<dbReference type="InterPro" id="IPR001138">
    <property type="entry name" value="Zn2Cys6_DnaBD"/>
</dbReference>
<sequence length="458" mass="49998">MARLRLGYTKSRTGCLRCKQRRVKCDENRPSCKACIRHGIECSLSTEPSPDSPASSSAAAATPSPRSSPAPQPAPSRSSRARPRPINPKPTLQPPPSAPHAEEHMVETRPSPNGSALAFTDSPSTATPDPFPYLTKFVTGPPEEDTADWVFDLELLHHFTTSTYQTFRVEPTGTLRPGTHRLWQIEVPRLAFVHVFLLHQILAIASYHLAHLHSQSRQAYSLRASQHQNAGIRRMRTALSELSAANCHAVFASSSLLFIGSLAASCTTSIANGPGPTVDDLIDVMILVKGIGSVLYSSRDLLQSGPLAELFVDQVGSGHGNPALDRVVLAVGDFLVEIAETESDDRVRAVIHADAYRLVTAIREALVRASEPEYRVVAAWPIMMSDDLIPLLRQRNQAALALLSYFCVVFHAAELQGYWFLQGWAPGVIRDLSMTMAGPWKRHSAWALGWITGHAAMG</sequence>
<dbReference type="Gene3D" id="4.10.240.10">
    <property type="entry name" value="Zn(2)-C6 fungal-type DNA-binding domain"/>
    <property type="match status" value="1"/>
</dbReference>
<keyword evidence="1" id="KW-0539">Nucleus</keyword>
<feature type="region of interest" description="Disordered" evidence="2">
    <location>
        <begin position="44"/>
        <end position="127"/>
    </location>
</feature>
<feature type="domain" description="Zn(2)-C6 fungal-type" evidence="3">
    <location>
        <begin position="14"/>
        <end position="44"/>
    </location>
</feature>
<keyword evidence="5" id="KW-1185">Reference proteome</keyword>
<evidence type="ECO:0000256" key="1">
    <source>
        <dbReference type="ARBA" id="ARBA00023242"/>
    </source>
</evidence>
<dbReference type="PANTHER" id="PTHR47784:SF5">
    <property type="entry name" value="STEROL UPTAKE CONTROL PROTEIN 2"/>
    <property type="match status" value="1"/>
</dbReference>
<dbReference type="PANTHER" id="PTHR47784">
    <property type="entry name" value="STEROL UPTAKE CONTROL PROTEIN 2"/>
    <property type="match status" value="1"/>
</dbReference>
<accession>A0AAN6VMC2</accession>
<dbReference type="InterPro" id="IPR036864">
    <property type="entry name" value="Zn2-C6_fun-type_DNA-bd_sf"/>
</dbReference>
<dbReference type="Proteomes" id="UP001302745">
    <property type="component" value="Unassembled WGS sequence"/>
</dbReference>
<dbReference type="GO" id="GO:0008270">
    <property type="term" value="F:zinc ion binding"/>
    <property type="evidence" value="ECO:0007669"/>
    <property type="project" value="InterPro"/>
</dbReference>